<sequence>MDKERYANAPLLFIHQAQHINPEVQMQYNYVSNRRSERRGKDKQEENIKKENTSNTKFKDLPVKEKINYIQSLPDNAPKMYYHVLTKERNYRGEVDEVLENELILSSSGNEWKLDIDKITDIQIIGF</sequence>
<feature type="region of interest" description="Disordered" evidence="1">
    <location>
        <begin position="31"/>
        <end position="57"/>
    </location>
</feature>
<evidence type="ECO:0000256" key="1">
    <source>
        <dbReference type="SAM" id="MobiDB-lite"/>
    </source>
</evidence>
<keyword evidence="2" id="KW-0167">Capsid protein</keyword>
<dbReference type="Pfam" id="PF14153">
    <property type="entry name" value="Spore_coat_CotO"/>
    <property type="match status" value="1"/>
</dbReference>
<proteinExistence type="predicted"/>
<reference evidence="2" key="1">
    <citation type="submission" date="2024-07" db="EMBL/GenBank/DDBJ databases">
        <title>Halotolerant mesophilic bacterium Ornithinibacillus sp. 4-3, sp. nov., isolated from soil.</title>
        <authorList>
            <person name="Sidarenka A.V."/>
            <person name="Guliayeva D.E."/>
            <person name="Leanovich S.I."/>
            <person name="Hileuskaya K.S."/>
            <person name="Akhremchuk A.E."/>
            <person name="Sikolenko M.A."/>
            <person name="Valentovich L.N."/>
        </authorList>
    </citation>
    <scope>NUCLEOTIDE SEQUENCE</scope>
    <source>
        <strain evidence="2">4-3</strain>
    </source>
</reference>
<gene>
    <name evidence="2" type="ORF">AB4Y30_05965</name>
</gene>
<evidence type="ECO:0000313" key="2">
    <source>
        <dbReference type="EMBL" id="XDK33899.1"/>
    </source>
</evidence>
<name>A0AB39HUB3_9BACI</name>
<dbReference type="EMBL" id="CP162599">
    <property type="protein sequence ID" value="XDK33899.1"/>
    <property type="molecule type" value="Genomic_DNA"/>
</dbReference>
<dbReference type="RefSeq" id="WP_368654577.1">
    <property type="nucleotide sequence ID" value="NZ_CP162599.1"/>
</dbReference>
<feature type="compositionally biased region" description="Basic and acidic residues" evidence="1">
    <location>
        <begin position="39"/>
        <end position="57"/>
    </location>
</feature>
<accession>A0AB39HUB3</accession>
<keyword evidence="2" id="KW-0946">Virion</keyword>
<dbReference type="AlphaFoldDB" id="A0AB39HUB3"/>
<protein>
    <submittedName>
        <fullName evidence="2">CotO family spore coat protein</fullName>
    </submittedName>
</protein>
<organism evidence="2">
    <name type="scientific">Ornithinibacillus sp. 4-3</name>
    <dbReference type="NCBI Taxonomy" id="3231488"/>
    <lineage>
        <taxon>Bacteria</taxon>
        <taxon>Bacillati</taxon>
        <taxon>Bacillota</taxon>
        <taxon>Bacilli</taxon>
        <taxon>Bacillales</taxon>
        <taxon>Bacillaceae</taxon>
        <taxon>Ornithinibacillus</taxon>
    </lineage>
</organism>
<dbReference type="InterPro" id="IPR025439">
    <property type="entry name" value="Spore_coat_CotO"/>
</dbReference>